<dbReference type="EMBL" id="KZ293511">
    <property type="protein sequence ID" value="PBK59152.1"/>
    <property type="molecule type" value="Genomic_DNA"/>
</dbReference>
<proteinExistence type="predicted"/>
<dbReference type="AlphaFoldDB" id="A0A2H3AWC6"/>
<protein>
    <submittedName>
        <fullName evidence="1">Uncharacterized protein</fullName>
    </submittedName>
</protein>
<evidence type="ECO:0000313" key="2">
    <source>
        <dbReference type="Proteomes" id="UP000218334"/>
    </source>
</evidence>
<sequence length="151" mass="16972">MTTYLDLKPGAEAAKQIIKLFDRAKERLGRYLEELPSEKGGWGTMDGPAGMQLADGVCGNISMTGGAVHLYRLVVGILSRLLKTYSTFRLYTRTPCLSIYDNVVHTRHGDIHTKHVHTANGWTSHLLALMREKIVPMLWTYDSTARRNRLG</sequence>
<accession>A0A2H3AWC6</accession>
<gene>
    <name evidence="1" type="ORF">ARMSODRAFT_983249</name>
</gene>
<reference evidence="2" key="1">
    <citation type="journal article" date="2017" name="Nat. Ecol. Evol.">
        <title>Genome expansion and lineage-specific genetic innovations in the forest pathogenic fungi Armillaria.</title>
        <authorList>
            <person name="Sipos G."/>
            <person name="Prasanna A.N."/>
            <person name="Walter M.C."/>
            <person name="O'Connor E."/>
            <person name="Balint B."/>
            <person name="Krizsan K."/>
            <person name="Kiss B."/>
            <person name="Hess J."/>
            <person name="Varga T."/>
            <person name="Slot J."/>
            <person name="Riley R."/>
            <person name="Boka B."/>
            <person name="Rigling D."/>
            <person name="Barry K."/>
            <person name="Lee J."/>
            <person name="Mihaltcheva S."/>
            <person name="LaButti K."/>
            <person name="Lipzen A."/>
            <person name="Waldron R."/>
            <person name="Moloney N.M."/>
            <person name="Sperisen C."/>
            <person name="Kredics L."/>
            <person name="Vagvoelgyi C."/>
            <person name="Patrignani A."/>
            <person name="Fitzpatrick D."/>
            <person name="Nagy I."/>
            <person name="Doyle S."/>
            <person name="Anderson J.B."/>
            <person name="Grigoriev I.V."/>
            <person name="Gueldener U."/>
            <person name="Muensterkoetter M."/>
            <person name="Nagy L.G."/>
        </authorList>
    </citation>
    <scope>NUCLEOTIDE SEQUENCE [LARGE SCALE GENOMIC DNA]</scope>
    <source>
        <strain evidence="2">28-4</strain>
    </source>
</reference>
<organism evidence="1 2">
    <name type="scientific">Armillaria solidipes</name>
    <dbReference type="NCBI Taxonomy" id="1076256"/>
    <lineage>
        <taxon>Eukaryota</taxon>
        <taxon>Fungi</taxon>
        <taxon>Dikarya</taxon>
        <taxon>Basidiomycota</taxon>
        <taxon>Agaricomycotina</taxon>
        <taxon>Agaricomycetes</taxon>
        <taxon>Agaricomycetidae</taxon>
        <taxon>Agaricales</taxon>
        <taxon>Marasmiineae</taxon>
        <taxon>Physalacriaceae</taxon>
        <taxon>Armillaria</taxon>
    </lineage>
</organism>
<dbReference type="Proteomes" id="UP000218334">
    <property type="component" value="Unassembled WGS sequence"/>
</dbReference>
<name>A0A2H3AWC6_9AGAR</name>
<evidence type="ECO:0000313" key="1">
    <source>
        <dbReference type="EMBL" id="PBK59152.1"/>
    </source>
</evidence>
<keyword evidence="2" id="KW-1185">Reference proteome</keyword>
<dbReference type="STRING" id="1076256.A0A2H3AWC6"/>